<dbReference type="InterPro" id="IPR036398">
    <property type="entry name" value="CA_dom_sf"/>
</dbReference>
<dbReference type="SUPFAM" id="SSF51069">
    <property type="entry name" value="Carbonic anhydrase"/>
    <property type="match status" value="1"/>
</dbReference>
<dbReference type="GO" id="GO:0004089">
    <property type="term" value="F:carbonate dehydratase activity"/>
    <property type="evidence" value="ECO:0007669"/>
    <property type="project" value="UniProtKB-EC"/>
</dbReference>
<feature type="domain" description="Alpha-carbonic anhydrase" evidence="8">
    <location>
        <begin position="23"/>
        <end position="247"/>
    </location>
</feature>
<evidence type="ECO:0000313" key="10">
    <source>
        <dbReference type="Proteomes" id="UP000239735"/>
    </source>
</evidence>
<accession>A0A2N9LHP9</accession>
<dbReference type="PANTHER" id="PTHR18952:SF265">
    <property type="entry name" value="CARBONIC ANHYDRASE"/>
    <property type="match status" value="1"/>
</dbReference>
<evidence type="ECO:0000256" key="3">
    <source>
        <dbReference type="ARBA" id="ARBA00022723"/>
    </source>
</evidence>
<dbReference type="EC" id="4.2.1.1" evidence="2"/>
<dbReference type="Pfam" id="PF00194">
    <property type="entry name" value="Carb_anhydrase"/>
    <property type="match status" value="1"/>
</dbReference>
<evidence type="ECO:0000256" key="7">
    <source>
        <dbReference type="SAM" id="SignalP"/>
    </source>
</evidence>
<feature type="signal peptide" evidence="7">
    <location>
        <begin position="1"/>
        <end position="19"/>
    </location>
</feature>
<keyword evidence="3" id="KW-0479">Metal-binding</keyword>
<comment type="similarity">
    <text evidence="1">Belongs to the alpha-carbonic anhydrase family.</text>
</comment>
<keyword evidence="7" id="KW-0732">Signal</keyword>
<keyword evidence="5 9" id="KW-0456">Lyase</keyword>
<evidence type="ECO:0000256" key="6">
    <source>
        <dbReference type="ARBA" id="ARBA00048348"/>
    </source>
</evidence>
<dbReference type="InterPro" id="IPR023561">
    <property type="entry name" value="Carbonic_anhydrase_a-class"/>
</dbReference>
<organism evidence="9 10">
    <name type="scientific">Candidatus Sulfuritelmatomonas gaucii</name>
    <dbReference type="NCBI Taxonomy" id="2043161"/>
    <lineage>
        <taxon>Bacteria</taxon>
        <taxon>Pseudomonadati</taxon>
        <taxon>Acidobacteriota</taxon>
        <taxon>Terriglobia</taxon>
        <taxon>Terriglobales</taxon>
        <taxon>Acidobacteriaceae</taxon>
        <taxon>Candidatus Sulfuritelmatomonas</taxon>
    </lineage>
</organism>
<name>A0A2N9LHP9_9BACT</name>
<evidence type="ECO:0000256" key="1">
    <source>
        <dbReference type="ARBA" id="ARBA00010718"/>
    </source>
</evidence>
<proteinExistence type="inferred from homology"/>
<evidence type="ECO:0000313" key="9">
    <source>
        <dbReference type="EMBL" id="SPE22786.1"/>
    </source>
</evidence>
<evidence type="ECO:0000259" key="8">
    <source>
        <dbReference type="PROSITE" id="PS51144"/>
    </source>
</evidence>
<dbReference type="OrthoDB" id="5327615at2"/>
<dbReference type="Proteomes" id="UP000239735">
    <property type="component" value="Unassembled WGS sequence"/>
</dbReference>
<feature type="chain" id="PRO_5014886582" description="carbonic anhydrase" evidence="7">
    <location>
        <begin position="20"/>
        <end position="247"/>
    </location>
</feature>
<protein>
    <recommendedName>
        <fullName evidence="2">carbonic anhydrase</fullName>
        <ecNumber evidence="2">4.2.1.1</ecNumber>
    </recommendedName>
</protein>
<dbReference type="Gene3D" id="3.10.200.10">
    <property type="entry name" value="Alpha carbonic anhydrase"/>
    <property type="match status" value="1"/>
</dbReference>
<keyword evidence="4" id="KW-0862">Zinc</keyword>
<evidence type="ECO:0000256" key="4">
    <source>
        <dbReference type="ARBA" id="ARBA00022833"/>
    </source>
</evidence>
<dbReference type="CDD" id="cd03124">
    <property type="entry name" value="alpha_CA_prokaryotic_like"/>
    <property type="match status" value="1"/>
</dbReference>
<sequence length="247" mass="27082">MRLTFLSAFLLGFVSICTAQSGANWNYEGHTGPLVWGKLDRAYEACSKGHEQSPLDIGGAHLNKALQPLEFHYIAGPLTVENTGRGIVAHVNAGSSMVANGVRYNLVELDFHHPSEHSVKGKLSDMEVDLVHRSDDGKLAILAVRLNQDRGFPNALLASLFDHLPSAGKTAKITDMVSAGAVLPADRGYWTYVGSEVTPPCTEGVEWYVFENDVSMSRTQLQSFTNLFRMNTRPIQDAHGRRIEASE</sequence>
<comment type="catalytic activity">
    <reaction evidence="6">
        <text>hydrogencarbonate + H(+) = CO2 + H2O</text>
        <dbReference type="Rhea" id="RHEA:10748"/>
        <dbReference type="ChEBI" id="CHEBI:15377"/>
        <dbReference type="ChEBI" id="CHEBI:15378"/>
        <dbReference type="ChEBI" id="CHEBI:16526"/>
        <dbReference type="ChEBI" id="CHEBI:17544"/>
        <dbReference type="EC" id="4.2.1.1"/>
    </reaction>
</comment>
<dbReference type="AlphaFoldDB" id="A0A2N9LHP9"/>
<evidence type="ECO:0000256" key="2">
    <source>
        <dbReference type="ARBA" id="ARBA00012925"/>
    </source>
</evidence>
<dbReference type="PROSITE" id="PS51144">
    <property type="entry name" value="ALPHA_CA_2"/>
    <property type="match status" value="1"/>
</dbReference>
<gene>
    <name evidence="9" type="ORF">SBA5_360024</name>
</gene>
<dbReference type="GO" id="GO:0008270">
    <property type="term" value="F:zinc ion binding"/>
    <property type="evidence" value="ECO:0007669"/>
    <property type="project" value="InterPro"/>
</dbReference>
<dbReference type="EMBL" id="OKRB01000093">
    <property type="protein sequence ID" value="SPE22786.1"/>
    <property type="molecule type" value="Genomic_DNA"/>
</dbReference>
<reference evidence="10" key="1">
    <citation type="submission" date="2018-02" db="EMBL/GenBank/DDBJ databases">
        <authorList>
            <person name="Hausmann B."/>
        </authorList>
    </citation>
    <scope>NUCLEOTIDE SEQUENCE [LARGE SCALE GENOMIC DNA]</scope>
    <source>
        <strain evidence="10">Peat soil MAG SbA5</strain>
    </source>
</reference>
<dbReference type="SMART" id="SM01057">
    <property type="entry name" value="Carb_anhydrase"/>
    <property type="match status" value="1"/>
</dbReference>
<dbReference type="InterPro" id="IPR041891">
    <property type="entry name" value="Alpha_CA_prokaryot-like"/>
</dbReference>
<dbReference type="InterPro" id="IPR001148">
    <property type="entry name" value="CA_dom"/>
</dbReference>
<evidence type="ECO:0000256" key="5">
    <source>
        <dbReference type="ARBA" id="ARBA00023239"/>
    </source>
</evidence>
<dbReference type="PANTHER" id="PTHR18952">
    <property type="entry name" value="CARBONIC ANHYDRASE"/>
    <property type="match status" value="1"/>
</dbReference>